<evidence type="ECO:0000313" key="2">
    <source>
        <dbReference type="EMBL" id="CEM28624.1"/>
    </source>
</evidence>
<keyword evidence="1" id="KW-0472">Membrane</keyword>
<proteinExistence type="predicted"/>
<dbReference type="AlphaFoldDB" id="A0A0G4GGQ8"/>
<reference evidence="2" key="1">
    <citation type="submission" date="2014-11" db="EMBL/GenBank/DDBJ databases">
        <authorList>
            <person name="Otto D Thomas"/>
            <person name="Naeem Raeece"/>
        </authorList>
    </citation>
    <scope>NUCLEOTIDE SEQUENCE</scope>
</reference>
<dbReference type="VEuPathDB" id="CryptoDB:Cvel_4663"/>
<feature type="transmembrane region" description="Helical" evidence="1">
    <location>
        <begin position="149"/>
        <end position="174"/>
    </location>
</feature>
<organism evidence="2">
    <name type="scientific">Chromera velia CCMP2878</name>
    <dbReference type="NCBI Taxonomy" id="1169474"/>
    <lineage>
        <taxon>Eukaryota</taxon>
        <taxon>Sar</taxon>
        <taxon>Alveolata</taxon>
        <taxon>Colpodellida</taxon>
        <taxon>Chromeraceae</taxon>
        <taxon>Chromera</taxon>
    </lineage>
</organism>
<dbReference type="EMBL" id="CDMZ01001181">
    <property type="protein sequence ID" value="CEM28624.1"/>
    <property type="molecule type" value="Genomic_DNA"/>
</dbReference>
<keyword evidence="1" id="KW-0812">Transmembrane</keyword>
<gene>
    <name evidence="2" type="ORF">Cvel_4663</name>
</gene>
<protein>
    <submittedName>
        <fullName evidence="2">Uncharacterized protein</fullName>
    </submittedName>
</protein>
<feature type="transmembrane region" description="Helical" evidence="1">
    <location>
        <begin position="103"/>
        <end position="125"/>
    </location>
</feature>
<name>A0A0G4GGQ8_9ALVE</name>
<feature type="transmembrane region" description="Helical" evidence="1">
    <location>
        <begin position="186"/>
        <end position="204"/>
    </location>
</feature>
<keyword evidence="1" id="KW-1133">Transmembrane helix</keyword>
<evidence type="ECO:0000256" key="1">
    <source>
        <dbReference type="SAM" id="Phobius"/>
    </source>
</evidence>
<feature type="transmembrane region" description="Helical" evidence="1">
    <location>
        <begin position="78"/>
        <end position="97"/>
    </location>
</feature>
<sequence length="303" mass="34825">MEEEPILRPFRVRYYAERKEGEFVNAQGKAEGPINKDNNFWYTLRKLDKNQDGTIVFDEATEEVVNEVCDKFEKQLEIFGVVIALLLGSIGDIPFTSVMADTFHAGLFLLLLGTVISSVFADSYFRQTHEYERVAFMEMYEASFISNKALAFGAFYTIAVLWVVDCVLVISMGVEEIDWGFEPWEQSAITLSLVCLFIAFIAVSDAQAGKIRRKAIAFMSPKVNGREYTEKDVMQDKTTFVRENKNHSLSKFLHLVNAKKRKEEENEEKTRGEVLELMDQLHEKMKELVHLPLKEGKKMEAWS</sequence>
<accession>A0A0G4GGQ8</accession>